<evidence type="ECO:0000256" key="9">
    <source>
        <dbReference type="HAMAP-Rule" id="MF_00328"/>
    </source>
</evidence>
<dbReference type="Pfam" id="PF00625">
    <property type="entry name" value="Guanylate_kin"/>
    <property type="match status" value="1"/>
</dbReference>
<comment type="function">
    <text evidence="9">Essential for recycling GMP and indirectly, cGMP.</text>
</comment>
<evidence type="ECO:0000256" key="7">
    <source>
        <dbReference type="ARBA" id="ARBA00022840"/>
    </source>
</evidence>
<evidence type="ECO:0000256" key="1">
    <source>
        <dbReference type="ARBA" id="ARBA00005790"/>
    </source>
</evidence>
<reference evidence="11 12" key="1">
    <citation type="submission" date="2023-06" db="EMBL/GenBank/DDBJ databases">
        <title>Campylobacter magnum sp. nov., isolated from cecal contents of domestic pigs (Sus scrofa domesticus).</title>
        <authorList>
            <person name="Papic B."/>
            <person name="Gruntar I."/>
        </authorList>
    </citation>
    <scope>NUCLEOTIDE SEQUENCE [LARGE SCALE GENOMIC DNA]</scope>
    <source>
        <strain evidence="12">34484-21</strain>
    </source>
</reference>
<keyword evidence="9" id="KW-0963">Cytoplasm</keyword>
<protein>
    <recommendedName>
        <fullName evidence="3 9">Guanylate kinase</fullName>
        <ecNumber evidence="2 9">2.7.4.8</ecNumber>
    </recommendedName>
    <alternativeName>
        <fullName evidence="8 9">GMP kinase</fullName>
    </alternativeName>
</protein>
<dbReference type="RefSeq" id="WP_273934115.1">
    <property type="nucleotide sequence ID" value="NZ_JAQSLJ010000004.1"/>
</dbReference>
<accession>A0ABT8TDX0</accession>
<gene>
    <name evidence="9 11" type="primary">gmk</name>
    <name evidence="11" type="ORF">Q2362_08295</name>
</gene>
<dbReference type="SUPFAM" id="SSF52540">
    <property type="entry name" value="P-loop containing nucleoside triphosphate hydrolases"/>
    <property type="match status" value="1"/>
</dbReference>
<evidence type="ECO:0000256" key="6">
    <source>
        <dbReference type="ARBA" id="ARBA00022777"/>
    </source>
</evidence>
<keyword evidence="4 9" id="KW-0808">Transferase</keyword>
<dbReference type="Proteomes" id="UP001171111">
    <property type="component" value="Unassembled WGS sequence"/>
</dbReference>
<sequence length="203" mass="23007">MSRQILLISGPSGSGKSSLLSKLFAEFKDKLYFSISSTTRAARQGEKDGVNYHFISQEQFQADIKAGLFLEWANVHGNLYGTSLRPVTHALNEGKVVVFDIDVQGYFLAKKQYPKEITAVFISTKNSSILASRLENRGSESNESIKTRLENAKNEMKYIKDYDHIIVNDDLEAAYESLRAIFISMHSKCANFEIEEFCQNWNN</sequence>
<evidence type="ECO:0000256" key="4">
    <source>
        <dbReference type="ARBA" id="ARBA00022679"/>
    </source>
</evidence>
<evidence type="ECO:0000256" key="8">
    <source>
        <dbReference type="ARBA" id="ARBA00030128"/>
    </source>
</evidence>
<dbReference type="CDD" id="cd00071">
    <property type="entry name" value="GMPK"/>
    <property type="match status" value="1"/>
</dbReference>
<comment type="caution">
    <text evidence="11">The sequence shown here is derived from an EMBL/GenBank/DDBJ whole genome shotgun (WGS) entry which is preliminary data.</text>
</comment>
<comment type="similarity">
    <text evidence="1 9">Belongs to the guanylate kinase family.</text>
</comment>
<feature type="domain" description="Guanylate kinase-like" evidence="10">
    <location>
        <begin position="3"/>
        <end position="183"/>
    </location>
</feature>
<dbReference type="PROSITE" id="PS00856">
    <property type="entry name" value="GUANYLATE_KINASE_1"/>
    <property type="match status" value="1"/>
</dbReference>
<evidence type="ECO:0000256" key="2">
    <source>
        <dbReference type="ARBA" id="ARBA00012961"/>
    </source>
</evidence>
<dbReference type="InterPro" id="IPR020590">
    <property type="entry name" value="Guanylate_kinase_CS"/>
</dbReference>
<dbReference type="EMBL" id="JAULJQ010000012">
    <property type="protein sequence ID" value="MDO2410082.1"/>
    <property type="molecule type" value="Genomic_DNA"/>
</dbReference>
<evidence type="ECO:0000313" key="12">
    <source>
        <dbReference type="Proteomes" id="UP001171111"/>
    </source>
</evidence>
<evidence type="ECO:0000256" key="5">
    <source>
        <dbReference type="ARBA" id="ARBA00022741"/>
    </source>
</evidence>
<dbReference type="Gene3D" id="3.40.50.300">
    <property type="entry name" value="P-loop containing nucleotide triphosphate hydrolases"/>
    <property type="match status" value="1"/>
</dbReference>
<dbReference type="PROSITE" id="PS50052">
    <property type="entry name" value="GUANYLATE_KINASE_2"/>
    <property type="match status" value="1"/>
</dbReference>
<proteinExistence type="inferred from homology"/>
<evidence type="ECO:0000313" key="11">
    <source>
        <dbReference type="EMBL" id="MDO2410082.1"/>
    </source>
</evidence>
<dbReference type="NCBIfam" id="TIGR03263">
    <property type="entry name" value="guanyl_kin"/>
    <property type="match status" value="1"/>
</dbReference>
<dbReference type="PANTHER" id="PTHR23117">
    <property type="entry name" value="GUANYLATE KINASE-RELATED"/>
    <property type="match status" value="1"/>
</dbReference>
<dbReference type="InterPro" id="IPR008145">
    <property type="entry name" value="GK/Ca_channel_bsu"/>
</dbReference>
<dbReference type="SMART" id="SM00072">
    <property type="entry name" value="GuKc"/>
    <property type="match status" value="1"/>
</dbReference>
<keyword evidence="7 9" id="KW-0067">ATP-binding</keyword>
<comment type="catalytic activity">
    <reaction evidence="9">
        <text>GMP + ATP = GDP + ADP</text>
        <dbReference type="Rhea" id="RHEA:20780"/>
        <dbReference type="ChEBI" id="CHEBI:30616"/>
        <dbReference type="ChEBI" id="CHEBI:58115"/>
        <dbReference type="ChEBI" id="CHEBI:58189"/>
        <dbReference type="ChEBI" id="CHEBI:456216"/>
        <dbReference type="EC" id="2.7.4.8"/>
    </reaction>
</comment>
<keyword evidence="5 9" id="KW-0547">Nucleotide-binding</keyword>
<dbReference type="GO" id="GO:0004385">
    <property type="term" value="F:GMP kinase activity"/>
    <property type="evidence" value="ECO:0007669"/>
    <property type="project" value="UniProtKB-EC"/>
</dbReference>
<dbReference type="PANTHER" id="PTHR23117:SF13">
    <property type="entry name" value="GUANYLATE KINASE"/>
    <property type="match status" value="1"/>
</dbReference>
<dbReference type="InterPro" id="IPR017665">
    <property type="entry name" value="Guanylate_kinase"/>
</dbReference>
<dbReference type="HAMAP" id="MF_00328">
    <property type="entry name" value="Guanylate_kinase"/>
    <property type="match status" value="1"/>
</dbReference>
<dbReference type="EC" id="2.7.4.8" evidence="2 9"/>
<dbReference type="InterPro" id="IPR008144">
    <property type="entry name" value="Guanylate_kin-like_dom"/>
</dbReference>
<feature type="binding site" evidence="9">
    <location>
        <begin position="10"/>
        <end position="17"/>
    </location>
    <ligand>
        <name>ATP</name>
        <dbReference type="ChEBI" id="CHEBI:30616"/>
    </ligand>
</feature>
<keyword evidence="6 9" id="KW-0418">Kinase</keyword>
<organism evidence="11 12">
    <name type="scientific">Campylobacter magnus</name>
    <dbReference type="NCBI Taxonomy" id="3026462"/>
    <lineage>
        <taxon>Bacteria</taxon>
        <taxon>Pseudomonadati</taxon>
        <taxon>Campylobacterota</taxon>
        <taxon>Epsilonproteobacteria</taxon>
        <taxon>Campylobacterales</taxon>
        <taxon>Campylobacteraceae</taxon>
        <taxon>Campylobacter</taxon>
    </lineage>
</organism>
<keyword evidence="12" id="KW-1185">Reference proteome</keyword>
<evidence type="ECO:0000256" key="3">
    <source>
        <dbReference type="ARBA" id="ARBA00016296"/>
    </source>
</evidence>
<evidence type="ECO:0000259" key="10">
    <source>
        <dbReference type="PROSITE" id="PS50052"/>
    </source>
</evidence>
<comment type="subcellular location">
    <subcellularLocation>
        <location evidence="9">Cytoplasm</location>
    </subcellularLocation>
</comment>
<dbReference type="Gene3D" id="3.30.63.10">
    <property type="entry name" value="Guanylate Kinase phosphate binding domain"/>
    <property type="match status" value="1"/>
</dbReference>
<dbReference type="InterPro" id="IPR027417">
    <property type="entry name" value="P-loop_NTPase"/>
</dbReference>
<name>A0ABT8TDX0_9BACT</name>